<accession>S5LX38</accession>
<protein>
    <submittedName>
        <fullName evidence="1">Uncharacterized protein</fullName>
    </submittedName>
</protein>
<dbReference type="KEGG" id="stai:STAIW_v1c05690"/>
<dbReference type="RefSeq" id="WP_020834330.1">
    <property type="nucleotide sequence ID" value="NC_021846.1"/>
</dbReference>
<dbReference type="Proteomes" id="UP000014984">
    <property type="component" value="Chromosome"/>
</dbReference>
<evidence type="ECO:0000313" key="2">
    <source>
        <dbReference type="Proteomes" id="UP000014984"/>
    </source>
</evidence>
<dbReference type="PATRIC" id="fig|1276220.3.peg.580"/>
<organism evidence="1 2">
    <name type="scientific">Spiroplasma taiwanense CT-1</name>
    <dbReference type="NCBI Taxonomy" id="1276220"/>
    <lineage>
        <taxon>Bacteria</taxon>
        <taxon>Bacillati</taxon>
        <taxon>Mycoplasmatota</taxon>
        <taxon>Mollicutes</taxon>
        <taxon>Entomoplasmatales</taxon>
        <taxon>Spiroplasmataceae</taxon>
        <taxon>Spiroplasma</taxon>
    </lineage>
</organism>
<proteinExistence type="predicted"/>
<reference evidence="1 2" key="1">
    <citation type="journal article" date="2013" name="Genome Biol. Evol.">
        <title>Comparison of metabolic capacities and inference of gene content evolution in mosquito-associated Spiroplasma diminutum and S. taiwanense.</title>
        <authorList>
            <person name="Lo W.S."/>
            <person name="Ku C."/>
            <person name="Chen L.L."/>
            <person name="Chang T.H."/>
            <person name="Kuo C.H."/>
        </authorList>
    </citation>
    <scope>NUCLEOTIDE SEQUENCE [LARGE SCALE GENOMIC DNA]</scope>
    <source>
        <strain evidence="1">CT-1</strain>
    </source>
</reference>
<dbReference type="HOGENOM" id="CLU_3189188_0_0_14"/>
<dbReference type="AlphaFoldDB" id="S5LX38"/>
<gene>
    <name evidence="1" type="ORF">STAIW_v1c05690</name>
</gene>
<evidence type="ECO:0000313" key="1">
    <source>
        <dbReference type="EMBL" id="AGR41191.1"/>
    </source>
</evidence>
<dbReference type="EMBL" id="CP005074">
    <property type="protein sequence ID" value="AGR41191.1"/>
    <property type="molecule type" value="Genomic_DNA"/>
</dbReference>
<name>S5LX38_9MOLU</name>
<keyword evidence="2" id="KW-1185">Reference proteome</keyword>
<sequence>MIIDNKLLTTKYFDEALKNLIEILKILSIQSKPLPGAIFGLKTIEV</sequence>